<dbReference type="AlphaFoldDB" id="A0AA39N171"/>
<protein>
    <recommendedName>
        <fullName evidence="4">Secreted protein</fullName>
    </recommendedName>
</protein>
<proteinExistence type="predicted"/>
<evidence type="ECO:0000256" key="1">
    <source>
        <dbReference type="SAM" id="SignalP"/>
    </source>
</evidence>
<gene>
    <name evidence="2" type="ORF">EV421DRAFT_694812</name>
</gene>
<feature type="chain" id="PRO_5041324159" description="Secreted protein" evidence="1">
    <location>
        <begin position="30"/>
        <end position="186"/>
    </location>
</feature>
<reference evidence="2" key="1">
    <citation type="submission" date="2023-06" db="EMBL/GenBank/DDBJ databases">
        <authorList>
            <consortium name="Lawrence Berkeley National Laboratory"/>
            <person name="Ahrendt S."/>
            <person name="Sahu N."/>
            <person name="Indic B."/>
            <person name="Wong-Bajracharya J."/>
            <person name="Merenyi Z."/>
            <person name="Ke H.-M."/>
            <person name="Monk M."/>
            <person name="Kocsube S."/>
            <person name="Drula E."/>
            <person name="Lipzen A."/>
            <person name="Balint B."/>
            <person name="Henrissat B."/>
            <person name="Andreopoulos B."/>
            <person name="Martin F.M."/>
            <person name="Harder C.B."/>
            <person name="Rigling D."/>
            <person name="Ford K.L."/>
            <person name="Foster G.D."/>
            <person name="Pangilinan J."/>
            <person name="Papanicolaou A."/>
            <person name="Barry K."/>
            <person name="LaButti K."/>
            <person name="Viragh M."/>
            <person name="Koriabine M."/>
            <person name="Yan M."/>
            <person name="Riley R."/>
            <person name="Champramary S."/>
            <person name="Plett K.L."/>
            <person name="Tsai I.J."/>
            <person name="Slot J."/>
            <person name="Sipos G."/>
            <person name="Plett J."/>
            <person name="Nagy L.G."/>
            <person name="Grigoriev I.V."/>
        </authorList>
    </citation>
    <scope>NUCLEOTIDE SEQUENCE</scope>
    <source>
        <strain evidence="2">FPL87.14</strain>
    </source>
</reference>
<dbReference type="Proteomes" id="UP001175226">
    <property type="component" value="Unassembled WGS sequence"/>
</dbReference>
<keyword evidence="1" id="KW-0732">Signal</keyword>
<dbReference type="EMBL" id="JAUEPT010000003">
    <property type="protein sequence ID" value="KAK0453604.1"/>
    <property type="molecule type" value="Genomic_DNA"/>
</dbReference>
<sequence>MWTSKLVASLPLVRMCTVSVLWWIHTAKTDTGGFKYSHRRNGRGLYNNISKCVLNEANHTHFDNTYLTSSLKTHNGADTRYSIKRTTGDIFCTSYGSILNGTVYRCTSLRVTGYVDLLNTAVIRIRVSAVSLFDGIALSYLQVKVIDQSRDKSVDVQFSRNGRAKDQGTYLGKRKRVDIGAGARHD</sequence>
<evidence type="ECO:0000313" key="2">
    <source>
        <dbReference type="EMBL" id="KAK0453604.1"/>
    </source>
</evidence>
<comment type="caution">
    <text evidence="2">The sequence shown here is derived from an EMBL/GenBank/DDBJ whole genome shotgun (WGS) entry which is preliminary data.</text>
</comment>
<accession>A0AA39N171</accession>
<evidence type="ECO:0008006" key="4">
    <source>
        <dbReference type="Google" id="ProtNLM"/>
    </source>
</evidence>
<organism evidence="2 3">
    <name type="scientific">Armillaria borealis</name>
    <dbReference type="NCBI Taxonomy" id="47425"/>
    <lineage>
        <taxon>Eukaryota</taxon>
        <taxon>Fungi</taxon>
        <taxon>Dikarya</taxon>
        <taxon>Basidiomycota</taxon>
        <taxon>Agaricomycotina</taxon>
        <taxon>Agaricomycetes</taxon>
        <taxon>Agaricomycetidae</taxon>
        <taxon>Agaricales</taxon>
        <taxon>Marasmiineae</taxon>
        <taxon>Physalacriaceae</taxon>
        <taxon>Armillaria</taxon>
    </lineage>
</organism>
<feature type="signal peptide" evidence="1">
    <location>
        <begin position="1"/>
        <end position="29"/>
    </location>
</feature>
<evidence type="ECO:0000313" key="3">
    <source>
        <dbReference type="Proteomes" id="UP001175226"/>
    </source>
</evidence>
<name>A0AA39N171_9AGAR</name>
<keyword evidence="3" id="KW-1185">Reference proteome</keyword>